<comment type="similarity">
    <text evidence="1">Belongs to the HEATR1/UTP10 family.</text>
</comment>
<name>A0A0N1I130_LEPSE</name>
<feature type="region of interest" description="Disordered" evidence="2">
    <location>
        <begin position="1448"/>
        <end position="1467"/>
    </location>
</feature>
<feature type="region of interest" description="Disordered" evidence="2">
    <location>
        <begin position="2457"/>
        <end position="2480"/>
    </location>
</feature>
<dbReference type="PANTHER" id="PTHR13457:SF1">
    <property type="entry name" value="HEAT REPEAT-CONTAINING PROTEIN 1"/>
    <property type="match status" value="1"/>
</dbReference>
<keyword evidence="1" id="KW-0690">Ribosome biogenesis</keyword>
<dbReference type="GO" id="GO:0000462">
    <property type="term" value="P:maturation of SSU-rRNA from tricistronic rRNA transcript (SSU-rRNA, 5.8S rRNA, LSU-rRNA)"/>
    <property type="evidence" value="ECO:0007669"/>
    <property type="project" value="TreeGrafter"/>
</dbReference>
<dbReference type="GO" id="GO:0030515">
    <property type="term" value="F:snoRNA binding"/>
    <property type="evidence" value="ECO:0007669"/>
    <property type="project" value="TreeGrafter"/>
</dbReference>
<dbReference type="GO" id="GO:0030686">
    <property type="term" value="C:90S preribosome"/>
    <property type="evidence" value="ECO:0007669"/>
    <property type="project" value="TreeGrafter"/>
</dbReference>
<accession>A0A0N1I130</accession>
<feature type="compositionally biased region" description="Basic and acidic residues" evidence="2">
    <location>
        <begin position="2458"/>
        <end position="2480"/>
    </location>
</feature>
<feature type="compositionally biased region" description="Basic and acidic residues" evidence="2">
    <location>
        <begin position="1860"/>
        <end position="1874"/>
    </location>
</feature>
<comment type="caution">
    <text evidence="3">The sequence shown here is derived from an EMBL/GenBank/DDBJ whole genome shotgun (WGS) entry which is preliminary data.</text>
</comment>
<dbReference type="VEuPathDB" id="TriTrypDB:Lsey_0045_0200"/>
<dbReference type="OrthoDB" id="31183at2759"/>
<dbReference type="FunFam" id="1.25.10.10:FF:001009">
    <property type="entry name" value="Hypothetical_protein_-_conserved"/>
    <property type="match status" value="1"/>
</dbReference>
<protein>
    <recommendedName>
        <fullName evidence="1">HEAT repeat-containing protein 1</fullName>
    </recommendedName>
</protein>
<keyword evidence="1" id="KW-0698">rRNA processing</keyword>
<evidence type="ECO:0000256" key="1">
    <source>
        <dbReference type="RuleBase" id="RU367065"/>
    </source>
</evidence>
<dbReference type="SUPFAM" id="SSF48371">
    <property type="entry name" value="ARM repeat"/>
    <property type="match status" value="1"/>
</dbReference>
<comment type="subcellular location">
    <subcellularLocation>
        <location evidence="1">Nucleus</location>
        <location evidence="1">Nucleolus</location>
    </subcellularLocation>
</comment>
<feature type="compositionally biased region" description="Acidic residues" evidence="2">
    <location>
        <begin position="769"/>
        <end position="778"/>
    </location>
</feature>
<dbReference type="GO" id="GO:0045943">
    <property type="term" value="P:positive regulation of transcription by RNA polymerase I"/>
    <property type="evidence" value="ECO:0007669"/>
    <property type="project" value="TreeGrafter"/>
</dbReference>
<sequence length="2717" mass="293852">MTSQLASQLQRLQQRPDESRHRLAKSFLFSTQDAQGFSREQIHQLALNGLQTLTAMDNRFHPFIQDLFDVKRVRQERAMLMSSEDAALRASLEHFLTLLSPHLFLTAAQQVFEFLVRVYEVHIYDASAVLRAFLPYHDHNIFARALLLLDLRDTGFDFLSTNQLRGAPLLREHLTLACAESRKAARLVCLTVAMPFRYGIRHHAANALFTGVVTQLATHKDGEALWRTFLPFVLELLSGAVTGAEAGTEESKRTQQLQGGSVLQRNSRVSQESVATALVVLVAWSGQVRFSSSMLNTVLKPIFRYLTSAVHAAVDRGSSSGGSGNYLPVRDLLAFLEILFATQHRALTDVAVSPLLQSLLALPWRTLASQLPFADSTEVVVVGPTGMPSASPRHSVLLATLLQTALDRLARASEARLLPSDVVEFLSTSAEDLPLSNAMAASYLRVLMTAEASAVADMAEGDSSTLYHRVVAALERRYAVVFDEVLSEVLLHADTAAAASAFLARHFQGTRYSLVEVGSALPGMTETLPLFACLLHPVAEVRALAAKTLQGMTVAQWMGGSFTTANNSSSSSAAQAEGHSLIGLFAHVLSYEHITSVAEAFVATGTAMVRQLTAHLAQDDTISASCLAACKLVRALYSMVLSLLESHADHPTARAEALQRVVLPLLKFLLRPAVTAWTVPQSPSAATRQFRACVLYHVTLLFMQRTATGGSSALAEMFGEGAGLLELGFGDVSGLSPLLKAASAPDNGGRARGVGSTPGKGRRTAAADSSDDAEEEDDGATLSSVSLALFKALMQCEDLLKEIHAEAQEHLAEAFAAARTAVRESSESNGVDTVELVVALAATLLPVREPASALQAVSTIMAFLCGSDNAHGGSAGVQQEQQQEGYLNLAYAALLEKTSVRRAAQTGRGAADAAAVARRKLHRHPLVQMVALVLRTALRHALALPDATTTASSALLTVSLCKLLAYTGASLPPVTLQAEALATAYLDLINEAPVAAVSMSAAEEVDNNSSNKTSSSTGLWVDWYALVTRAVFGNVGDEDEGESKDGAGVSRRSATPPSSLAALALIMFLPLRAPTTQRLQQLRTLQDAVVSAGGGRNAASCVHAIVAAAMRQQQQNGASVTALSCIIECMAVEERQYQLTSGAAELLCGLLTLRRASAEPVGDDASTYVVPAGWAYRVIRYFFAASSNSAERRRGTLAKSLSSSTAVTPQQMCLTQKLLLRVEGILSSSGTATRSASRIVTADTADLVDAVCSRVRLWGAVETTEEGVKANASVRMMEVLLRHPYLHVRNGGGARPVYRHALTALTIGLSAGLEDRRQGHRTIYTSKAKKTSSTDSSALSRDYQRLVAAQLRSTVLHAMDIIGTDVAVACMSTLGGYEYFFLPALEAIEDGVKTAAEEDSEAVKRSAARRRMKVPPPPQQQRQQETGQMLQRVREMLEALAPVGAESFHGEATEPAVNANEEEDSRSVRWCPPGATVVSNPLTYADAVRVLRLPHVCAMVATEKWGLDSVSQQSLGLLRVLLRMLPTIVMDDEEEQESAYHLVKQCLELYPLQEMEGLLRQAAVAAAADDVALMPRVQQVRLGARGPMQVEAVLRYVEDLVRVCTEQTLLLTEKVADGAYHIKSCLLREMMVLMARVLVDSEAEEDVEAGARTDAEKTVKADVAAQEAADAAERRRGELHFHVDTIASLLRSTAPLLKLSGGSSVKTAASAAAKDDQNSVTYLHIPLVSLLIKLEPIENTEALGFRSAREVCQDILTSFDIRTQVQCVAQLMRLVADPAAQLASSVSVRAVDGREDESEIGRVQHLLRRMVKPNQVINRQETIMHLVNLTVKSDLFLEPFLTLQRHARSSQPPRASKMSKRSESAAAKAEHSGDEADDDDGGDKAEGMMQREDGGCMELLVSALELFAHYHDLHADVRAADSASVEVAEADAETYTALLELLAGNTLACVLAGINEPTFIVCQQRLLEDKRDALRKIGLEVLLDRLHHSLPTLENVLSDEEMEAHRRRLRDPRVRLSLVDLVRIKARPLTTKRSTILFPLLVTGIRANLSSFHAFLQSSTTSAQPMGADQLLETAQLGIACAEELIRIVSSGGSLQSEQTLLNANRSRRVTEATLVKLFGNRSRVMEVREFVETVCDCWMPLLTRCEMRLRGRGASHGAEDGSSPSLLFYAAAEEGVLGCMTCLVTALATITQVMGTAFATAHSLSLLHTLVSAGMYQVVEMPGLVSRGQAGALLRHSTLSSLIRCFPACWQMTQPYLPSLLFIASHLTNVTDAESHYLCSEMLAVLEAVMEPQLLLDAGTACLRGVPYVNGAVVPASEQHKLANLISDATGASSTVADDKGKRPAARRSRQARVQAHTHSFSLLFTCFERRIEHLSKEALMHMPTLMEGTRPQQSFWLAAFNSLASAPAVPSSEALLPVLQAFTVFLLKFKAKHGALLLRIVADWAFAETSGGVADTSRKHADADSDDAGEHDGRGHDGEAQSISRLTLQSWIIFFALGNHLLSKLGSILDFAFPIFLPHVVMALRTYCAATATVSKATDSLVALALEGALECLRGMALAQTPGPDHDYSIQMDVYFANADVFPGVMPALVHQLHNLQYLEDGLHDYRFRVEHNVIPAIRAFMACLGSSKLQSKTQAEVVRALRHPSRHVRREALVCLDGIYADGGDELASRLMAEMLPTAVELTEDRDDAVVEEARKLCNNLSHMTGQDVLYAMT</sequence>
<feature type="region of interest" description="Disordered" evidence="2">
    <location>
        <begin position="743"/>
        <end position="778"/>
    </location>
</feature>
<reference evidence="3 4" key="1">
    <citation type="journal article" date="2015" name="PLoS Pathog.">
        <title>Leptomonas seymouri: Adaptations to the Dixenous Life Cycle Analyzed by Genome Sequencing, Transcriptome Profiling and Co-infection with Leishmania donovani.</title>
        <authorList>
            <person name="Kraeva N."/>
            <person name="Butenko A."/>
            <person name="Hlavacova J."/>
            <person name="Kostygov A."/>
            <person name="Myskova J."/>
            <person name="Grybchuk D."/>
            <person name="Lestinova T."/>
            <person name="Votypka J."/>
            <person name="Volf P."/>
            <person name="Opperdoes F."/>
            <person name="Flegontov P."/>
            <person name="Lukes J."/>
            <person name="Yurchenko V."/>
        </authorList>
    </citation>
    <scope>NUCLEOTIDE SEQUENCE [LARGE SCALE GENOMIC DNA]</scope>
    <source>
        <strain evidence="3 4">ATCC 30220</strain>
    </source>
</reference>
<dbReference type="EMBL" id="LJSK01000045">
    <property type="protein sequence ID" value="KPI88618.1"/>
    <property type="molecule type" value="Genomic_DNA"/>
</dbReference>
<evidence type="ECO:0000256" key="2">
    <source>
        <dbReference type="SAM" id="MobiDB-lite"/>
    </source>
</evidence>
<dbReference type="GO" id="GO:0034455">
    <property type="term" value="C:t-UTP complex"/>
    <property type="evidence" value="ECO:0007669"/>
    <property type="project" value="TreeGrafter"/>
</dbReference>
<dbReference type="Gene3D" id="1.25.10.10">
    <property type="entry name" value="Leucine-rich Repeat Variant"/>
    <property type="match status" value="1"/>
</dbReference>
<dbReference type="GO" id="GO:0032040">
    <property type="term" value="C:small-subunit processome"/>
    <property type="evidence" value="ECO:0007669"/>
    <property type="project" value="TreeGrafter"/>
</dbReference>
<dbReference type="PANTHER" id="PTHR13457">
    <property type="entry name" value="BAP28"/>
    <property type="match status" value="1"/>
</dbReference>
<dbReference type="InterPro" id="IPR011989">
    <property type="entry name" value="ARM-like"/>
</dbReference>
<dbReference type="OMA" id="LTRCEMR"/>
<dbReference type="Proteomes" id="UP000038009">
    <property type="component" value="Unassembled WGS sequence"/>
</dbReference>
<feature type="region of interest" description="Disordered" evidence="2">
    <location>
        <begin position="1399"/>
        <end position="1428"/>
    </location>
</feature>
<organism evidence="3 4">
    <name type="scientific">Leptomonas seymouri</name>
    <dbReference type="NCBI Taxonomy" id="5684"/>
    <lineage>
        <taxon>Eukaryota</taxon>
        <taxon>Discoba</taxon>
        <taxon>Euglenozoa</taxon>
        <taxon>Kinetoplastea</taxon>
        <taxon>Metakinetoplastina</taxon>
        <taxon>Trypanosomatida</taxon>
        <taxon>Trypanosomatidae</taxon>
        <taxon>Leishmaniinae</taxon>
        <taxon>Leptomonas</taxon>
    </lineage>
</organism>
<evidence type="ECO:0000313" key="3">
    <source>
        <dbReference type="EMBL" id="KPI88618.1"/>
    </source>
</evidence>
<keyword evidence="1" id="KW-0539">Nucleus</keyword>
<gene>
    <name evidence="3" type="ORF">ABL78_2286</name>
</gene>
<keyword evidence="4" id="KW-1185">Reference proteome</keyword>
<keyword evidence="1" id="KW-0687">Ribonucleoprotein</keyword>
<dbReference type="InterPro" id="IPR016024">
    <property type="entry name" value="ARM-type_fold"/>
</dbReference>
<evidence type="ECO:0000313" key="4">
    <source>
        <dbReference type="Proteomes" id="UP000038009"/>
    </source>
</evidence>
<feature type="region of interest" description="Disordered" evidence="2">
    <location>
        <begin position="1847"/>
        <end position="1889"/>
    </location>
</feature>
<dbReference type="InterPro" id="IPR040191">
    <property type="entry name" value="UTP10"/>
</dbReference>
<comment type="function">
    <text evidence="1">Involved in nucleolar processing of pre-18S ribosomal RNA.</text>
</comment>
<proteinExistence type="inferred from homology"/>